<sequence>MMIQIKFVVQNNNFTKTKKIQFCKNHEKNLEIMYGIIKESIDRKEKNDLEQLMMICCFHMVKEIRENTTTRIIQNKLIKELFKHQSIMQIFKDIKNMSIEAKIDNFPKKVLHFSPKNRDFMPILAGLQVLK</sequence>
<dbReference type="HOGENOM" id="CLU_1922674_0_0_2"/>
<dbReference type="PATRIC" id="fig|1229909.8.peg.1687"/>
<organism evidence="1 2">
    <name type="scientific">Candidatus Nitrosopumilus sediminis</name>
    <dbReference type="NCBI Taxonomy" id="1229909"/>
    <lineage>
        <taxon>Archaea</taxon>
        <taxon>Nitrososphaerota</taxon>
        <taxon>Nitrososphaeria</taxon>
        <taxon>Nitrosopumilales</taxon>
        <taxon>Nitrosopumilaceae</taxon>
        <taxon>Nitrosopumilus</taxon>
    </lineage>
</organism>
<proteinExistence type="predicted"/>
<evidence type="ECO:0000313" key="2">
    <source>
        <dbReference type="Proteomes" id="UP000006100"/>
    </source>
</evidence>
<evidence type="ECO:0000313" key="1">
    <source>
        <dbReference type="EMBL" id="AFS83330.1"/>
    </source>
</evidence>
<dbReference type="Proteomes" id="UP000006100">
    <property type="component" value="Chromosome"/>
</dbReference>
<gene>
    <name evidence="1" type="ORF">NSED_07690</name>
</gene>
<dbReference type="KEGG" id="nir:NSED_07690"/>
<dbReference type="EMBL" id="CP003843">
    <property type="protein sequence ID" value="AFS83330.1"/>
    <property type="molecule type" value="Genomic_DNA"/>
</dbReference>
<reference evidence="1 2" key="1">
    <citation type="journal article" date="2012" name="J. Bacteriol.">
        <title>Draft Genome Sequence of an Ammonia-Oxidizing Archaeon, "Candidatus Nitrosopumilus sediminis" AR2, from Svalbard in the Arctic Circle.</title>
        <authorList>
            <person name="Park S.J."/>
            <person name="Kim J.G."/>
            <person name="Jung M.Y."/>
            <person name="Kim S.J."/>
            <person name="Cha I.T."/>
            <person name="Ghai R."/>
            <person name="Martin-Cuadrado A.B."/>
            <person name="Rodriguez-Valera F."/>
            <person name="Rhee S.K."/>
        </authorList>
    </citation>
    <scope>NUCLEOTIDE SEQUENCE [LARGE SCALE GENOMIC DNA]</scope>
    <source>
        <strain evidence="1 2">AR2</strain>
    </source>
</reference>
<dbReference type="OrthoDB" id="3106at2157"/>
<protein>
    <submittedName>
        <fullName evidence="1">Uncharacterized protein</fullName>
    </submittedName>
</protein>
<dbReference type="AlphaFoldDB" id="K0BE73"/>
<accession>K0BE73</accession>
<name>K0BE73_9ARCH</name>
<keyword evidence="2" id="KW-1185">Reference proteome</keyword>